<comment type="cofactor">
    <cofactor evidence="1">
        <name>Mg(2+)</name>
        <dbReference type="ChEBI" id="CHEBI:18420"/>
    </cofactor>
</comment>
<evidence type="ECO:0000259" key="3">
    <source>
        <dbReference type="PROSITE" id="PS51462"/>
    </source>
</evidence>
<dbReference type="CDD" id="cd04662">
    <property type="entry name" value="NUDIX_Hydrolase"/>
    <property type="match status" value="1"/>
</dbReference>
<dbReference type="InterPro" id="IPR051325">
    <property type="entry name" value="Nudix_hydrolase_domain"/>
</dbReference>
<comment type="caution">
    <text evidence="4">The sequence shown here is derived from an EMBL/GenBank/DDBJ whole genome shotgun (WGS) entry which is preliminary data.</text>
</comment>
<sequence length="157" mass="17424">MPRRSAGILPFRHRGGNLEVLLVHPGGPFWRNRDEGAWSIVKGELAPDETPEAAARREFAEETGWTLEGELIPLGEVRQAGGKVVTGFAVAADYDPETLCSNTFDMEWPPRSGQIRAFPEIDGAHWFLAAQAEEKLIPAQRQFLSRLQTAINGFNIK</sequence>
<dbReference type="Pfam" id="PF00293">
    <property type="entry name" value="NUDIX"/>
    <property type="match status" value="1"/>
</dbReference>
<dbReference type="EMBL" id="JBHUIR010000062">
    <property type="protein sequence ID" value="MFD2261228.1"/>
    <property type="molecule type" value="Genomic_DNA"/>
</dbReference>
<evidence type="ECO:0000313" key="4">
    <source>
        <dbReference type="EMBL" id="MFD2261228.1"/>
    </source>
</evidence>
<dbReference type="PROSITE" id="PS51462">
    <property type="entry name" value="NUDIX"/>
    <property type="match status" value="1"/>
</dbReference>
<reference evidence="5" key="1">
    <citation type="journal article" date="2019" name="Int. J. Syst. Evol. Microbiol.">
        <title>The Global Catalogue of Microorganisms (GCM) 10K type strain sequencing project: providing services to taxonomists for standard genome sequencing and annotation.</title>
        <authorList>
            <consortium name="The Broad Institute Genomics Platform"/>
            <consortium name="The Broad Institute Genome Sequencing Center for Infectious Disease"/>
            <person name="Wu L."/>
            <person name="Ma J."/>
        </authorList>
    </citation>
    <scope>NUCLEOTIDE SEQUENCE [LARGE SCALE GENOMIC DNA]</scope>
    <source>
        <strain evidence="5">KCTC 23707</strain>
    </source>
</reference>
<keyword evidence="2" id="KW-0378">Hydrolase</keyword>
<dbReference type="InterPro" id="IPR020084">
    <property type="entry name" value="NUDIX_hydrolase_CS"/>
</dbReference>
<organism evidence="4 5">
    <name type="scientific">Chelativorans composti</name>
    <dbReference type="NCBI Taxonomy" id="768533"/>
    <lineage>
        <taxon>Bacteria</taxon>
        <taxon>Pseudomonadati</taxon>
        <taxon>Pseudomonadota</taxon>
        <taxon>Alphaproteobacteria</taxon>
        <taxon>Hyphomicrobiales</taxon>
        <taxon>Phyllobacteriaceae</taxon>
        <taxon>Chelativorans</taxon>
    </lineage>
</organism>
<keyword evidence="5" id="KW-1185">Reference proteome</keyword>
<gene>
    <name evidence="4" type="ORF">ACFSMZ_15870</name>
</gene>
<dbReference type="PANTHER" id="PTHR21340">
    <property type="entry name" value="DIADENOSINE 5,5-P1,P4-TETRAPHOSPHATE PYROPHOSPHOHYDROLASE MUTT"/>
    <property type="match status" value="1"/>
</dbReference>
<dbReference type="RefSeq" id="WP_345099789.1">
    <property type="nucleotide sequence ID" value="NZ_BAABGS010000071.1"/>
</dbReference>
<proteinExistence type="predicted"/>
<name>A0ABW5DL69_9HYPH</name>
<evidence type="ECO:0000256" key="2">
    <source>
        <dbReference type="ARBA" id="ARBA00022801"/>
    </source>
</evidence>
<evidence type="ECO:0000256" key="1">
    <source>
        <dbReference type="ARBA" id="ARBA00001946"/>
    </source>
</evidence>
<dbReference type="SUPFAM" id="SSF55811">
    <property type="entry name" value="Nudix"/>
    <property type="match status" value="1"/>
</dbReference>
<evidence type="ECO:0000313" key="5">
    <source>
        <dbReference type="Proteomes" id="UP001597373"/>
    </source>
</evidence>
<dbReference type="InterPro" id="IPR000086">
    <property type="entry name" value="NUDIX_hydrolase_dom"/>
</dbReference>
<protein>
    <submittedName>
        <fullName evidence="4">NUDIX domain-containing protein</fullName>
    </submittedName>
</protein>
<feature type="domain" description="Nudix hydrolase" evidence="3">
    <location>
        <begin position="1"/>
        <end position="149"/>
    </location>
</feature>
<accession>A0ABW5DL69</accession>
<dbReference type="InterPro" id="IPR015797">
    <property type="entry name" value="NUDIX_hydrolase-like_dom_sf"/>
</dbReference>
<dbReference type="PROSITE" id="PS00893">
    <property type="entry name" value="NUDIX_BOX"/>
    <property type="match status" value="1"/>
</dbReference>
<dbReference type="Gene3D" id="3.90.79.10">
    <property type="entry name" value="Nucleoside Triphosphate Pyrophosphohydrolase"/>
    <property type="match status" value="1"/>
</dbReference>
<dbReference type="Proteomes" id="UP001597373">
    <property type="component" value="Unassembled WGS sequence"/>
</dbReference>
<dbReference type="PANTHER" id="PTHR21340:SF7">
    <property type="entry name" value="NUDIX HYDROLASE DOMAIN-CONTAINING PROTEIN"/>
    <property type="match status" value="1"/>
</dbReference>